<dbReference type="Gene3D" id="3.90.1530.10">
    <property type="entry name" value="Conserved hypothetical protein from pyrococcus furiosus pfu- 392566-001, ParB domain"/>
    <property type="match status" value="1"/>
</dbReference>
<gene>
    <name evidence="1" type="ORF">ACFPPC_11155</name>
</gene>
<dbReference type="Pfam" id="PF08857">
    <property type="entry name" value="ParBc_2"/>
    <property type="match status" value="1"/>
</dbReference>
<evidence type="ECO:0000313" key="2">
    <source>
        <dbReference type="Proteomes" id="UP001596104"/>
    </source>
</evidence>
<accession>A0ABW0H9A6</accession>
<dbReference type="InterPro" id="IPR016932">
    <property type="entry name" value="UCP029669"/>
</dbReference>
<keyword evidence="2" id="KW-1185">Reference proteome</keyword>
<dbReference type="Proteomes" id="UP001596104">
    <property type="component" value="Unassembled WGS sequence"/>
</dbReference>
<protein>
    <submittedName>
        <fullName evidence="1">ParB-like protein</fullName>
    </submittedName>
</protein>
<dbReference type="EMBL" id="JBHSLV010000019">
    <property type="protein sequence ID" value="MFC5393192.1"/>
    <property type="molecule type" value="Genomic_DNA"/>
</dbReference>
<sequence length="205" mass="23599">MSYSVEPRLHPVAITELRPTQISVGMREVEMKRIHWRAEREQKGADFLGHHAVPVVVGPKQRLYLIDHHHLALALHLEGEQQVLTTEVADLSRLDRDEFWSVLDNRSWMHPFDAEGRRRSREEIPRKVSGLVDDPYRSLAGALRLAGGYAKIEAPFSEFLWADFLRRRVKADLVGRFFPKALRKALDLARSREAEHLPGWCGPVD</sequence>
<dbReference type="RefSeq" id="WP_291672383.1">
    <property type="nucleotide sequence ID" value="NZ_JBHSLV010000019.1"/>
</dbReference>
<dbReference type="CDD" id="cd16390">
    <property type="entry name" value="ParB_N_Srx_like"/>
    <property type="match status" value="1"/>
</dbReference>
<comment type="caution">
    <text evidence="1">The sequence shown here is derived from an EMBL/GenBank/DDBJ whole genome shotgun (WGS) entry which is preliminary data.</text>
</comment>
<evidence type="ECO:0000313" key="1">
    <source>
        <dbReference type="EMBL" id="MFC5393192.1"/>
    </source>
</evidence>
<dbReference type="InterPro" id="IPR014956">
    <property type="entry name" value="ParBc_2"/>
</dbReference>
<reference evidence="2" key="1">
    <citation type="journal article" date="2019" name="Int. J. Syst. Evol. Microbiol.">
        <title>The Global Catalogue of Microorganisms (GCM) 10K type strain sequencing project: providing services to taxonomists for standard genome sequencing and annotation.</title>
        <authorList>
            <consortium name="The Broad Institute Genomics Platform"/>
            <consortium name="The Broad Institute Genome Sequencing Center for Infectious Disease"/>
            <person name="Wu L."/>
            <person name="Ma J."/>
        </authorList>
    </citation>
    <scope>NUCLEOTIDE SEQUENCE [LARGE SCALE GENOMIC DNA]</scope>
    <source>
        <strain evidence="2">CGMCC 1.16326</strain>
    </source>
</reference>
<dbReference type="SUPFAM" id="SSF110849">
    <property type="entry name" value="ParB/Sulfiredoxin"/>
    <property type="match status" value="1"/>
</dbReference>
<organism evidence="1 2">
    <name type="scientific">Bosea vestrisii</name>
    <dbReference type="NCBI Taxonomy" id="151416"/>
    <lineage>
        <taxon>Bacteria</taxon>
        <taxon>Pseudomonadati</taxon>
        <taxon>Pseudomonadota</taxon>
        <taxon>Alphaproteobacteria</taxon>
        <taxon>Hyphomicrobiales</taxon>
        <taxon>Boseaceae</taxon>
        <taxon>Bosea</taxon>
    </lineage>
</organism>
<proteinExistence type="predicted"/>
<dbReference type="Gene3D" id="1.10.8.10">
    <property type="entry name" value="DNA helicase RuvA subunit, C-terminal domain"/>
    <property type="match status" value="1"/>
</dbReference>
<dbReference type="PIRSF" id="PIRSF029669">
    <property type="entry name" value="UCP029669"/>
    <property type="match status" value="1"/>
</dbReference>
<name>A0ABW0H9A6_9HYPH</name>
<dbReference type="InterPro" id="IPR036086">
    <property type="entry name" value="ParB/Sulfiredoxin_sf"/>
</dbReference>